<dbReference type="InterPro" id="IPR032675">
    <property type="entry name" value="LRR_dom_sf"/>
</dbReference>
<proteinExistence type="predicted"/>
<dbReference type="SUPFAM" id="SSF52047">
    <property type="entry name" value="RNI-like"/>
    <property type="match status" value="1"/>
</dbReference>
<protein>
    <recommendedName>
        <fullName evidence="4">RNI-like protein</fullName>
    </recommendedName>
</protein>
<dbReference type="Gene3D" id="3.80.10.10">
    <property type="entry name" value="Ribonuclease Inhibitor"/>
    <property type="match status" value="1"/>
</dbReference>
<sequence>MGQTYLRSSLSSSSASPEQFGFTPTNHNHYRHHYSNQPSSFFLSPITSNDSQASTLNSLNSTLTNSNDIDHKHSGENFSPLLSLPIEILYKIIEIVYYDDNTNSINSSLEKFSKTVPLLSKTVNQLSLRFLYKYAIFNRPHSFDKFLNNLNSQPELGNYVEFMDWQTFTSIGLGRTGRMNQEIQMVTSNTITKALSLTPNLIEFLASENIQDDMDINVLNMLFKNLPKIQSLDFCGASSEKFANAFIELQLDDQDENQIDQDELMSDDENQIINNINKNPTSLSNLFKISFHDCSNLPASVFSKILPSFKNLRRLDLTHTSITSTILLEKVPYECRLTHLSLARCSKLTTKDLINFLTNHPAVSNDSLQWLNLQIDLNVVSPLTDVYLLYTLKHLKASNLKYLNIGGLPINNRILHIIKSRFPLLESLTISHSTNLEVNDLNEFLKDNIVLKHFDFTGCKQINRWKLINLLKTNFDLNLKSLEFDYKTLYELTTGDYIKIEPLQQSFLEQAPPQIWKFYDNEGRRAWIYKLDESNEEYKSIISGNSKNRKSLATSNLVYYDLETGAKIETKIVKPDFLKYASRKINCSIGYYNLNLVKKKTYLKNEVLENVWPVEFSQRGIYNYYSLNIK</sequence>
<evidence type="ECO:0000313" key="2">
    <source>
        <dbReference type="EMBL" id="ODV67177.1"/>
    </source>
</evidence>
<keyword evidence="3" id="KW-1185">Reference proteome</keyword>
<evidence type="ECO:0000313" key="3">
    <source>
        <dbReference type="Proteomes" id="UP000095085"/>
    </source>
</evidence>
<dbReference type="OrthoDB" id="9994419at2759"/>
<dbReference type="EMBL" id="KV454541">
    <property type="protein sequence ID" value="ODV67177.1"/>
    <property type="molecule type" value="Genomic_DNA"/>
</dbReference>
<feature type="region of interest" description="Disordered" evidence="1">
    <location>
        <begin position="1"/>
        <end position="28"/>
    </location>
</feature>
<reference evidence="3" key="1">
    <citation type="submission" date="2016-05" db="EMBL/GenBank/DDBJ databases">
        <title>Comparative genomics of biotechnologically important yeasts.</title>
        <authorList>
            <consortium name="DOE Joint Genome Institute"/>
            <person name="Riley R."/>
            <person name="Haridas S."/>
            <person name="Wolfe K.H."/>
            <person name="Lopes M.R."/>
            <person name="Hittinger C.T."/>
            <person name="Goker M."/>
            <person name="Salamov A."/>
            <person name="Wisecaver J."/>
            <person name="Long T.M."/>
            <person name="Aerts A.L."/>
            <person name="Barry K."/>
            <person name="Choi C."/>
            <person name="Clum A."/>
            <person name="Coughlan A.Y."/>
            <person name="Deshpande S."/>
            <person name="Douglass A.P."/>
            <person name="Hanson S.J."/>
            <person name="Klenk H.-P."/>
            <person name="Labutti K."/>
            <person name="Lapidus A."/>
            <person name="Lindquist E."/>
            <person name="Lipzen A."/>
            <person name="Meier-Kolthoff J.P."/>
            <person name="Ohm R.A."/>
            <person name="Otillar R.P."/>
            <person name="Pangilinan J."/>
            <person name="Peng Y."/>
            <person name="Rokas A."/>
            <person name="Rosa C.A."/>
            <person name="Scheuner C."/>
            <person name="Sibirny A.A."/>
            <person name="Slot J.C."/>
            <person name="Stielow J.B."/>
            <person name="Sun H."/>
            <person name="Kurtzman C.P."/>
            <person name="Blackwell M."/>
            <person name="Grigoriev I.V."/>
            <person name="Jeffries T.W."/>
        </authorList>
    </citation>
    <scope>NUCLEOTIDE SEQUENCE [LARGE SCALE GENOMIC DNA]</scope>
    <source>
        <strain evidence="3">NRRL Y-1933</strain>
    </source>
</reference>
<name>A0A1E4RIT2_9ASCO</name>
<accession>A0A1E4RIT2</accession>
<dbReference type="AlphaFoldDB" id="A0A1E4RIT2"/>
<organism evidence="2 3">
    <name type="scientific">Hyphopichia burtonii NRRL Y-1933</name>
    <dbReference type="NCBI Taxonomy" id="984485"/>
    <lineage>
        <taxon>Eukaryota</taxon>
        <taxon>Fungi</taxon>
        <taxon>Dikarya</taxon>
        <taxon>Ascomycota</taxon>
        <taxon>Saccharomycotina</taxon>
        <taxon>Pichiomycetes</taxon>
        <taxon>Debaryomycetaceae</taxon>
        <taxon>Hyphopichia</taxon>
    </lineage>
</organism>
<dbReference type="GeneID" id="30994713"/>
<dbReference type="Proteomes" id="UP000095085">
    <property type="component" value="Unassembled WGS sequence"/>
</dbReference>
<evidence type="ECO:0000256" key="1">
    <source>
        <dbReference type="SAM" id="MobiDB-lite"/>
    </source>
</evidence>
<dbReference type="RefSeq" id="XP_020076244.1">
    <property type="nucleotide sequence ID" value="XM_020220163.1"/>
</dbReference>
<dbReference type="STRING" id="984485.A0A1E4RIT2"/>
<evidence type="ECO:0008006" key="4">
    <source>
        <dbReference type="Google" id="ProtNLM"/>
    </source>
</evidence>
<gene>
    <name evidence="2" type="ORF">HYPBUDRAFT_148934</name>
</gene>